<reference evidence="1" key="2">
    <citation type="journal article" date="2014" name="ISME J.">
        <title>Microbial stratification in low pH oxic and suboxic macroscopic growths along an acid mine drainage.</title>
        <authorList>
            <person name="Mendez-Garcia C."/>
            <person name="Mesa V."/>
            <person name="Sprenger R.R."/>
            <person name="Richter M."/>
            <person name="Diez M.S."/>
            <person name="Solano J."/>
            <person name="Bargiela R."/>
            <person name="Golyshina O.V."/>
            <person name="Manteca A."/>
            <person name="Ramos J.L."/>
            <person name="Gallego J.R."/>
            <person name="Llorente I."/>
            <person name="Martins Dos Santos V.A."/>
            <person name="Jensen O.N."/>
            <person name="Pelaez A.I."/>
            <person name="Sanchez J."/>
            <person name="Ferrer M."/>
        </authorList>
    </citation>
    <scope>NUCLEOTIDE SEQUENCE</scope>
</reference>
<comment type="caution">
    <text evidence="1">The sequence shown here is derived from an EMBL/GenBank/DDBJ whole genome shotgun (WGS) entry which is preliminary data.</text>
</comment>
<gene>
    <name evidence="1" type="ORF">B1A_15369</name>
</gene>
<accession>T1AT27</accession>
<sequence>MQWPRWSEILLGIIAVAAALLVGVGVGRSGGGTGQGRLRVSASGQSQVTPNEAQVTLGTNVTASTAAEALKKLAAISARLVKVVAKYDIPAKDVQTSNLNVGQNYGQNGVPQGFQANETFTLTVSDLPVVGRVVAGAIGTGANQVNG</sequence>
<dbReference type="PANTHER" id="PTHR34387">
    <property type="entry name" value="SLR1258 PROTEIN"/>
    <property type="match status" value="1"/>
</dbReference>
<name>T1AT27_9ZZZZ</name>
<dbReference type="InterPro" id="IPR052022">
    <property type="entry name" value="26kDa_periplasmic_antigen"/>
</dbReference>
<dbReference type="Gene3D" id="3.30.70.2970">
    <property type="entry name" value="Protein of unknown function (DUF541), domain 2"/>
    <property type="match status" value="1"/>
</dbReference>
<dbReference type="Pfam" id="PF04402">
    <property type="entry name" value="SIMPL"/>
    <property type="match status" value="1"/>
</dbReference>
<evidence type="ECO:0000313" key="1">
    <source>
        <dbReference type="EMBL" id="EQD43909.1"/>
    </source>
</evidence>
<proteinExistence type="predicted"/>
<dbReference type="PANTHER" id="PTHR34387:SF1">
    <property type="entry name" value="PERIPLASMIC IMMUNOGENIC PROTEIN"/>
    <property type="match status" value="1"/>
</dbReference>
<reference evidence="1" key="1">
    <citation type="submission" date="2013-08" db="EMBL/GenBank/DDBJ databases">
        <authorList>
            <person name="Mendez C."/>
            <person name="Richter M."/>
            <person name="Ferrer M."/>
            <person name="Sanchez J."/>
        </authorList>
    </citation>
    <scope>NUCLEOTIDE SEQUENCE</scope>
</reference>
<dbReference type="AlphaFoldDB" id="T1AT27"/>
<feature type="non-terminal residue" evidence="1">
    <location>
        <position position="147"/>
    </location>
</feature>
<organism evidence="1">
    <name type="scientific">mine drainage metagenome</name>
    <dbReference type="NCBI Taxonomy" id="410659"/>
    <lineage>
        <taxon>unclassified sequences</taxon>
        <taxon>metagenomes</taxon>
        <taxon>ecological metagenomes</taxon>
    </lineage>
</organism>
<dbReference type="GO" id="GO:0006974">
    <property type="term" value="P:DNA damage response"/>
    <property type="evidence" value="ECO:0007669"/>
    <property type="project" value="TreeGrafter"/>
</dbReference>
<dbReference type="InterPro" id="IPR007497">
    <property type="entry name" value="SIMPL/DUF541"/>
</dbReference>
<dbReference type="EMBL" id="AUZX01011276">
    <property type="protein sequence ID" value="EQD43909.1"/>
    <property type="molecule type" value="Genomic_DNA"/>
</dbReference>
<protein>
    <submittedName>
        <fullName evidence="1">Protein containing DUF541</fullName>
    </submittedName>
</protein>